<dbReference type="EMBL" id="KI280542">
    <property type="protein sequence ID" value="ESA17018.1"/>
    <property type="molecule type" value="Genomic_DNA"/>
</dbReference>
<gene>
    <name evidence="2" type="ORF">GLOINDRAFT_22213</name>
</gene>
<name>U9UEQ3_RHIID</name>
<dbReference type="AlphaFoldDB" id="U9UEQ3"/>
<feature type="region of interest" description="Disordered" evidence="1">
    <location>
        <begin position="46"/>
        <end position="103"/>
    </location>
</feature>
<dbReference type="HOGENOM" id="CLU_2265121_0_0_1"/>
<feature type="compositionally biased region" description="Basic and acidic residues" evidence="1">
    <location>
        <begin position="79"/>
        <end position="88"/>
    </location>
</feature>
<sequence length="103" mass="11337">MAMKALCSDLSTISSVSGHFAESHFAEAISPKGCFTEGFAKGPFHRRDISPKPISPKTFCRMSISPKPVSPKLKKKRFQVTEKSDKSKVAKRSSNESDSECNK</sequence>
<proteinExistence type="predicted"/>
<organism evidence="2">
    <name type="scientific">Rhizophagus irregularis (strain DAOM 181602 / DAOM 197198 / MUCL 43194)</name>
    <name type="common">Arbuscular mycorrhizal fungus</name>
    <name type="synonym">Glomus intraradices</name>
    <dbReference type="NCBI Taxonomy" id="747089"/>
    <lineage>
        <taxon>Eukaryota</taxon>
        <taxon>Fungi</taxon>
        <taxon>Fungi incertae sedis</taxon>
        <taxon>Mucoromycota</taxon>
        <taxon>Glomeromycotina</taxon>
        <taxon>Glomeromycetes</taxon>
        <taxon>Glomerales</taxon>
        <taxon>Glomeraceae</taxon>
        <taxon>Rhizophagus</taxon>
    </lineage>
</organism>
<reference evidence="2" key="1">
    <citation type="submission" date="2013-07" db="EMBL/GenBank/DDBJ databases">
        <title>The genome of an arbuscular mycorrhizal fungus provides insights into the evolution of the oldest plant symbiosis.</title>
        <authorList>
            <consortium name="DOE Joint Genome Institute"/>
            <person name="Tisserant E."/>
            <person name="Malbreil M."/>
            <person name="Kuo A."/>
            <person name="Kohler A."/>
            <person name="Symeonidi A."/>
            <person name="Balestrini R."/>
            <person name="Charron P."/>
            <person name="Duensing N."/>
            <person name="Frei-dit-Frey N."/>
            <person name="Gianinazzi-Pearson V."/>
            <person name="Gilbert B."/>
            <person name="Handa Y."/>
            <person name="Hijri M."/>
            <person name="Kaul R."/>
            <person name="Kawaguchi M."/>
            <person name="Krajinski F."/>
            <person name="Lammers P."/>
            <person name="Lapierre D."/>
            <person name="Masclaux F.G."/>
            <person name="Murat C."/>
            <person name="Morin E."/>
            <person name="Ndikumana S."/>
            <person name="Pagni M."/>
            <person name="Petitpierre D."/>
            <person name="Requena N."/>
            <person name="Rosikiewicz P."/>
            <person name="Riley R."/>
            <person name="Saito K."/>
            <person name="San Clemente H."/>
            <person name="Shapiro H."/>
            <person name="van Tuinen D."/>
            <person name="Becard G."/>
            <person name="Bonfante P."/>
            <person name="Paszkowski U."/>
            <person name="Shachar-Hill Y."/>
            <person name="Young J.P."/>
            <person name="Sanders I.R."/>
            <person name="Henrissat B."/>
            <person name="Rensing S.A."/>
            <person name="Grigoriev I.V."/>
            <person name="Corradi N."/>
            <person name="Roux C."/>
            <person name="Martin F."/>
        </authorList>
    </citation>
    <scope>NUCLEOTIDE SEQUENCE</scope>
    <source>
        <strain evidence="2">DAOM 197198</strain>
    </source>
</reference>
<accession>U9UEQ3</accession>
<evidence type="ECO:0000256" key="1">
    <source>
        <dbReference type="SAM" id="MobiDB-lite"/>
    </source>
</evidence>
<protein>
    <submittedName>
        <fullName evidence="2">Uncharacterized protein</fullName>
    </submittedName>
</protein>
<evidence type="ECO:0000313" key="2">
    <source>
        <dbReference type="EMBL" id="ESA17018.1"/>
    </source>
</evidence>